<comment type="caution">
    <text evidence="1">The sequence shown here is derived from an EMBL/GenBank/DDBJ whole genome shotgun (WGS) entry which is preliminary data.</text>
</comment>
<gene>
    <name evidence="1" type="ORF">D1614_12075</name>
</gene>
<dbReference type="EMBL" id="QWGR01000006">
    <property type="protein sequence ID" value="RIJ47862.1"/>
    <property type="molecule type" value="Genomic_DNA"/>
</dbReference>
<dbReference type="Proteomes" id="UP000265926">
    <property type="component" value="Unassembled WGS sequence"/>
</dbReference>
<evidence type="ECO:0000313" key="1">
    <source>
        <dbReference type="EMBL" id="RIJ47862.1"/>
    </source>
</evidence>
<keyword evidence="2" id="KW-1185">Reference proteome</keyword>
<sequence length="73" mass="8405">MHFSEVLLHSAVGISIPLWFGAFRVENLHFDIGWPHFAMVRAALPWNFLISRKNGCHRNKTIMITGITNRNES</sequence>
<reference evidence="1 2" key="1">
    <citation type="submission" date="2018-08" db="EMBL/GenBank/DDBJ databases">
        <title>Pallidiluteibacterium maritimus gen. nov., sp. nov., isolated from coastal sediment.</title>
        <authorList>
            <person name="Zhou L.Y."/>
        </authorList>
    </citation>
    <scope>NUCLEOTIDE SEQUENCE [LARGE SCALE GENOMIC DNA]</scope>
    <source>
        <strain evidence="1 2">XSD2</strain>
    </source>
</reference>
<protein>
    <submittedName>
        <fullName evidence="1">Uncharacterized protein</fullName>
    </submittedName>
</protein>
<accession>A0A399SZ17</accession>
<dbReference type="AlphaFoldDB" id="A0A399SZ17"/>
<name>A0A399SZ17_9BACT</name>
<proteinExistence type="predicted"/>
<evidence type="ECO:0000313" key="2">
    <source>
        <dbReference type="Proteomes" id="UP000265926"/>
    </source>
</evidence>
<organism evidence="1 2">
    <name type="scientific">Maribellus luteus</name>
    <dbReference type="NCBI Taxonomy" id="2305463"/>
    <lineage>
        <taxon>Bacteria</taxon>
        <taxon>Pseudomonadati</taxon>
        <taxon>Bacteroidota</taxon>
        <taxon>Bacteroidia</taxon>
        <taxon>Marinilabiliales</taxon>
        <taxon>Prolixibacteraceae</taxon>
        <taxon>Maribellus</taxon>
    </lineage>
</organism>